<dbReference type="STRING" id="48269.A0A183MHS7"/>
<protein>
    <submittedName>
        <fullName evidence="1">Uncharacterized protein</fullName>
    </submittedName>
</protein>
<reference evidence="1 2" key="1">
    <citation type="submission" date="2018-11" db="EMBL/GenBank/DDBJ databases">
        <authorList>
            <consortium name="Pathogen Informatics"/>
        </authorList>
    </citation>
    <scope>NUCLEOTIDE SEQUENCE [LARGE SCALE GENOMIC DNA]</scope>
    <source>
        <strain evidence="1 2">Zambia</strain>
    </source>
</reference>
<name>A0A183MHS7_9TREM</name>
<dbReference type="Proteomes" id="UP000277204">
    <property type="component" value="Unassembled WGS sequence"/>
</dbReference>
<proteinExistence type="predicted"/>
<sequence>MLFSLATSRIQDTRFAPFVTRQLDGTYISDLMFTLELEPSTVRFEDTTLPNEVDSAATAAATIAAAALASRQQQHQQQQHYQNINQNLQNSGSAFVSLAYASCKLKYDLFISNNFSSYIYLL</sequence>
<evidence type="ECO:0000313" key="2">
    <source>
        <dbReference type="Proteomes" id="UP000277204"/>
    </source>
</evidence>
<dbReference type="AlphaFoldDB" id="A0A183MHS7"/>
<evidence type="ECO:0000313" key="1">
    <source>
        <dbReference type="EMBL" id="VDP18711.1"/>
    </source>
</evidence>
<gene>
    <name evidence="1" type="ORF">SMRZ_LOCUS15602</name>
</gene>
<keyword evidence="2" id="KW-1185">Reference proteome</keyword>
<organism evidence="1 2">
    <name type="scientific">Schistosoma margrebowiei</name>
    <dbReference type="NCBI Taxonomy" id="48269"/>
    <lineage>
        <taxon>Eukaryota</taxon>
        <taxon>Metazoa</taxon>
        <taxon>Spiralia</taxon>
        <taxon>Lophotrochozoa</taxon>
        <taxon>Platyhelminthes</taxon>
        <taxon>Trematoda</taxon>
        <taxon>Digenea</taxon>
        <taxon>Strigeidida</taxon>
        <taxon>Schistosomatoidea</taxon>
        <taxon>Schistosomatidae</taxon>
        <taxon>Schistosoma</taxon>
    </lineage>
</organism>
<dbReference type="EMBL" id="UZAI01016966">
    <property type="protein sequence ID" value="VDP18711.1"/>
    <property type="molecule type" value="Genomic_DNA"/>
</dbReference>
<accession>A0A183MHS7</accession>